<evidence type="ECO:0000313" key="24">
    <source>
        <dbReference type="RefSeq" id="XP_020857017.1"/>
    </source>
</evidence>
<evidence type="ECO:0000256" key="14">
    <source>
        <dbReference type="ARBA" id="ARBA00044969"/>
    </source>
</evidence>
<feature type="compositionally biased region" description="Basic and acidic residues" evidence="20">
    <location>
        <begin position="343"/>
        <end position="353"/>
    </location>
</feature>
<evidence type="ECO:0000256" key="19">
    <source>
        <dbReference type="PROSITE-ProRule" id="PRU01343"/>
    </source>
</evidence>
<feature type="region of interest" description="Disordered" evidence="20">
    <location>
        <begin position="452"/>
        <end position="472"/>
    </location>
</feature>
<evidence type="ECO:0000256" key="6">
    <source>
        <dbReference type="ARBA" id="ARBA00022771"/>
    </source>
</evidence>
<evidence type="ECO:0000256" key="18">
    <source>
        <dbReference type="ARBA" id="ARBA00083828"/>
    </source>
</evidence>
<evidence type="ECO:0000259" key="21">
    <source>
        <dbReference type="PROSITE" id="PS51999"/>
    </source>
</evidence>
<evidence type="ECO:0000256" key="3">
    <source>
        <dbReference type="ARBA" id="ARBA00022723"/>
    </source>
</evidence>
<reference evidence="23 24" key="1">
    <citation type="submission" date="2025-04" db="UniProtKB">
        <authorList>
            <consortium name="RefSeq"/>
        </authorList>
    </citation>
    <scope>IDENTIFICATION</scope>
    <source>
        <tissue evidence="23 24">Spleen</tissue>
    </source>
</reference>
<evidence type="ECO:0000313" key="22">
    <source>
        <dbReference type="Proteomes" id="UP000515140"/>
    </source>
</evidence>
<evidence type="ECO:0000256" key="17">
    <source>
        <dbReference type="ARBA" id="ARBA00072540"/>
    </source>
</evidence>
<proteinExistence type="predicted"/>
<keyword evidence="9" id="KW-0862">Zinc</keyword>
<feature type="region of interest" description="Disordered" evidence="20">
    <location>
        <begin position="927"/>
        <end position="975"/>
    </location>
</feature>
<feature type="region of interest" description="Disordered" evidence="20">
    <location>
        <begin position="96"/>
        <end position="117"/>
    </location>
</feature>
<feature type="region of interest" description="Disordered" evidence="20">
    <location>
        <begin position="333"/>
        <end position="353"/>
    </location>
</feature>
<dbReference type="InterPro" id="IPR052800">
    <property type="entry name" value="DNA_Repair_Helicase_ZGRF1"/>
</dbReference>
<gene>
    <name evidence="23 24" type="primary">ZGRF1</name>
</gene>
<dbReference type="InterPro" id="IPR041677">
    <property type="entry name" value="DNA2/NAM7_AAA_11"/>
</dbReference>
<dbReference type="CDD" id="cd18808">
    <property type="entry name" value="SF1_C_Upf1"/>
    <property type="match status" value="1"/>
</dbReference>
<dbReference type="Pfam" id="PF13086">
    <property type="entry name" value="AAA_11"/>
    <property type="match status" value="2"/>
</dbReference>
<evidence type="ECO:0000256" key="10">
    <source>
        <dbReference type="ARBA" id="ARBA00022840"/>
    </source>
</evidence>
<dbReference type="InterPro" id="IPR018838">
    <property type="entry name" value="ZGRF1-like_N"/>
</dbReference>
<comment type="subunit">
    <text evidence="16">Interacts with DNA repair protein RAD51; the interaction promotes RAD51 strand exchange activity. Also interacts with DNA repair proteins EXO1 and BRCA1; the interactions are increased following DNA damage induction.</text>
</comment>
<keyword evidence="7" id="KW-0378">Hydrolase</keyword>
<dbReference type="PANTHER" id="PTHR28535:SF1">
    <property type="entry name" value="PROTEIN ZGRF1"/>
    <property type="match status" value="1"/>
</dbReference>
<dbReference type="Pfam" id="PF06839">
    <property type="entry name" value="Zn_ribbon_GRF"/>
    <property type="match status" value="1"/>
</dbReference>
<evidence type="ECO:0000256" key="9">
    <source>
        <dbReference type="ARBA" id="ARBA00022833"/>
    </source>
</evidence>
<dbReference type="PROSITE" id="PS51999">
    <property type="entry name" value="ZF_GRF"/>
    <property type="match status" value="1"/>
</dbReference>
<keyword evidence="10" id="KW-0067">ATP-binding</keyword>
<dbReference type="GO" id="GO:0035861">
    <property type="term" value="C:site of double-strand break"/>
    <property type="evidence" value="ECO:0007669"/>
    <property type="project" value="TreeGrafter"/>
</dbReference>
<dbReference type="Pfam" id="PF10382">
    <property type="entry name" value="ZGRF1-like_N"/>
    <property type="match status" value="1"/>
</dbReference>
<dbReference type="CTD" id="55345"/>
<keyword evidence="2" id="KW-0597">Phosphoprotein</keyword>
<dbReference type="GO" id="GO:0043139">
    <property type="term" value="F:5'-3' DNA helicase activity"/>
    <property type="evidence" value="ECO:0007669"/>
    <property type="project" value="UniProtKB-EC"/>
</dbReference>
<evidence type="ECO:0000256" key="20">
    <source>
        <dbReference type="SAM" id="MobiDB-lite"/>
    </source>
</evidence>
<keyword evidence="3" id="KW-0479">Metal-binding</keyword>
<dbReference type="EC" id="5.6.2.3" evidence="14"/>
<dbReference type="InterPro" id="IPR010666">
    <property type="entry name" value="Znf_GRF"/>
</dbReference>
<dbReference type="GO" id="GO:0008270">
    <property type="term" value="F:zinc ion binding"/>
    <property type="evidence" value="ECO:0007669"/>
    <property type="project" value="UniProtKB-KW"/>
</dbReference>
<evidence type="ECO:0000256" key="7">
    <source>
        <dbReference type="ARBA" id="ARBA00022801"/>
    </source>
</evidence>
<keyword evidence="8" id="KW-0347">Helicase</keyword>
<evidence type="ECO:0000256" key="5">
    <source>
        <dbReference type="ARBA" id="ARBA00022763"/>
    </source>
</evidence>
<dbReference type="GeneID" id="110218602"/>
<dbReference type="GO" id="GO:0005634">
    <property type="term" value="C:nucleus"/>
    <property type="evidence" value="ECO:0007669"/>
    <property type="project" value="UniProtKB-SubCell"/>
</dbReference>
<keyword evidence="13" id="KW-0539">Nucleus</keyword>
<dbReference type="InterPro" id="IPR041679">
    <property type="entry name" value="DNA2/NAM7-like_C"/>
</dbReference>
<dbReference type="InterPro" id="IPR047187">
    <property type="entry name" value="SF1_C_Upf1"/>
</dbReference>
<sequence>MASQEFIVLYTHQKTKKSKVWQDGILKISFSGNKATLYDDKGQCLESLFLKQSEVKPGDDLESDRYLITVEDVKIAENIPSNLEIRTEVPKLSVQGLKPSNKPKPCPPTGLKRKFTGFQGPRQVPKKIATLENSESAASLLSKESCPTFSSLFFCTPPLFSTAGKKNRDTVRPSDCNSVVDYKNSDTNDMSISSLLSPTSITSNQKGFCDEDDYSFLNSVTRKSDCSLDPEYMKENCLTTRGSATSQNVRSKEQILALLKSKSTAALEVVECFSPGQLTEEIKGPLKPQCIIEREEEIMEMNNTKNISHQGHLENSVRKSSRWDIYLPKSLSASSSDVSNTEGKSKDQDDNLDLDLKGPFEQKEMCIFATGSEKKVVCKTDGQIDNDDQTTCDQKINFQVSSSCQSELGTNLPIVCSNNEHHYLLSKSKSEMLFNNDYPKCIKGSVFSRGNVQEQSKTGGPERESHLKLSSQPEWEYPQLQRDSSCLSNNLAISDNLATFVSKSRAENENIKTNTDLNSTPETFLEVTFNLDNFDISDTEEDSQNSDIFPLGSEHSVKKLSSEDRVFAEGTFEDRDSSQEDDKEHLSHLITVNSSPPAKLPSKKTLSSQICTETSIDFDRIGKGNEASFLFNPNLPEVENVEEEMTVDTSNFETLSRGTKWDSSSEQTDVVLTYGNGHCDGSVPPTVTDYDHVPSQTKKQFTEACYSSDTPEPLNLYQDSTRQVLQENQDEILAVRNESFESLQSSLKDEEENAFVALIPKEKKRKSCKPKPSDGENFLEEDLTFRGEDDFQMTTDFIKDTNENDSSVLDFSFTDSDNTVSSYSLDDNLKLSEWSSWKRNKMMSPVQKISTLSPDSTFPLSPRDEDIMIKLPEESLKARTSSGVEKFNWSEKVNVQRRHRARIPLITLPPVKVHPLSENCSHRMDSEVQKSFGSPILDPSYEESAGSPVSSFGPEDRNRETSVSQKSGEETPIRLSFSSLVPPLSKRSRWLKYQNTPQGDSITLHRSDVKVNENFCAAFAPGVHLDGAEGYQNGAAKKSPKDSVYLEMIKGKLHEQQADFYCQESVFRKKTPFQNFEQTSQTEEIQKMLSQMAHNGLSVTGSTQINASALSFPSGQISKCACIPKRQIHIPAIFQSPAQYKQVFTTSLIEHLNILLFEVSKRLHQALSKVDISFYTSMKAEKKKNTGNSIPTCHHQQPTKLVMVKKDGPNKGRLFYTCDAPKANQCKFFKWLEEVTPVNLAQAESVPSTVLHDIKSTGIYLRCQNIPLYEECQLLVRKGFDFQNKQYGKSKRFAHVNPEFHNESKSKLYLKLSRRESSSSYGKDDLWVISKTLDFELDTFIACSAFFGPSSYNEVELLPLKGYFPSNWPSDTVVHALLICNASTELTTLRNLQEYFNPTTLPILQHLLTTSYQTEHSNNRISKRKFIPPALNRSTNKNCEPLSPEGALQLANEMIQIYKLNMDQATALIQIAQMMASQENVSDLPEQHTIPITIIHGVFGAGKSYLLAVVILFLVQLFEKSPAPTGVEARPWKILISSSTNVAVDRVLLGLLSLGFEKFIRVGSIRKISKPILPYSLHAGLGNESEQLKELHALMKEDLTPVEKIYVRKSIEQHKLGTNRALLKQVQVVGITCAACPFPCMNNLKFPIVVLDECSQMTEPASLLPIARFDCEKLVLVGDPKQLPPTIQGSESAHDSGLEQTLFDRLCLMGHKAILLRTQYRCHPAISAIANDLFYEGHLINGISEVERSPLLEWLPTLCFYNVKGIEQIEKANSFHNVAEAAFTLKLIQSLIASGIEGSMIGVITLYKSQMYKLCTLLSTVHCDHATLKAVQVSTVDAFQGAEKEIVILSCVRTKHVGFIDSEKRMNVALTRGKRHLLIVGNLDCLKKNRLWGRVIQHCEGRENGLQHSSQCEPNLNLLLKSYLEKKAEEKEKSQKENSKNKSLSQKDTL</sequence>
<keyword evidence="12" id="KW-0413">Isomerase</keyword>
<feature type="region of interest" description="Disordered" evidence="20">
    <location>
        <begin position="1929"/>
        <end position="1950"/>
    </location>
</feature>
<keyword evidence="11" id="KW-0234">DNA repair</keyword>
<protein>
    <recommendedName>
        <fullName evidence="17">5'-3' DNA helicase ZGRF1</fullName>
        <ecNumber evidence="14">5.6.2.3</ecNumber>
    </recommendedName>
    <alternativeName>
        <fullName evidence="18">GRF-type zinc finger domain-containing protein 1</fullName>
    </alternativeName>
</protein>
<dbReference type="Gene3D" id="3.40.50.300">
    <property type="entry name" value="P-loop containing nucleotide triphosphate hydrolases"/>
    <property type="match status" value="2"/>
</dbReference>
<dbReference type="GO" id="GO:0016787">
    <property type="term" value="F:hydrolase activity"/>
    <property type="evidence" value="ECO:0007669"/>
    <property type="project" value="UniProtKB-KW"/>
</dbReference>
<keyword evidence="4" id="KW-0547">Nucleotide-binding</keyword>
<comment type="catalytic activity">
    <reaction evidence="15">
        <text>ATP + H2O = ADP + phosphate + H(+)</text>
        <dbReference type="Rhea" id="RHEA:13065"/>
        <dbReference type="ChEBI" id="CHEBI:15377"/>
        <dbReference type="ChEBI" id="CHEBI:15378"/>
        <dbReference type="ChEBI" id="CHEBI:30616"/>
        <dbReference type="ChEBI" id="CHEBI:43474"/>
        <dbReference type="ChEBI" id="CHEBI:456216"/>
        <dbReference type="EC" id="5.6.2.3"/>
    </reaction>
</comment>
<dbReference type="RefSeq" id="XP_020857017.1">
    <property type="nucleotide sequence ID" value="XM_021001358.1"/>
</dbReference>
<dbReference type="Pfam" id="PF13087">
    <property type="entry name" value="AAA_12"/>
    <property type="match status" value="1"/>
</dbReference>
<evidence type="ECO:0000256" key="4">
    <source>
        <dbReference type="ARBA" id="ARBA00022741"/>
    </source>
</evidence>
<dbReference type="KEGG" id="pcw:110218602"/>
<keyword evidence="5" id="KW-0227">DNA damage</keyword>
<evidence type="ECO:0000313" key="23">
    <source>
        <dbReference type="RefSeq" id="XP_020857016.1"/>
    </source>
</evidence>
<evidence type="ECO:0000256" key="12">
    <source>
        <dbReference type="ARBA" id="ARBA00023235"/>
    </source>
</evidence>
<evidence type="ECO:0000256" key="11">
    <source>
        <dbReference type="ARBA" id="ARBA00023204"/>
    </source>
</evidence>
<dbReference type="FunFam" id="3.40.50.300:FF:001087">
    <property type="entry name" value="ZGRF1 isoform 9"/>
    <property type="match status" value="1"/>
</dbReference>
<dbReference type="GO" id="GO:0006302">
    <property type="term" value="P:double-strand break repair"/>
    <property type="evidence" value="ECO:0007669"/>
    <property type="project" value="TreeGrafter"/>
</dbReference>
<evidence type="ECO:0000256" key="13">
    <source>
        <dbReference type="ARBA" id="ARBA00023242"/>
    </source>
</evidence>
<organism evidence="22 24">
    <name type="scientific">Phascolarctos cinereus</name>
    <name type="common">Koala</name>
    <dbReference type="NCBI Taxonomy" id="38626"/>
    <lineage>
        <taxon>Eukaryota</taxon>
        <taxon>Metazoa</taxon>
        <taxon>Chordata</taxon>
        <taxon>Craniata</taxon>
        <taxon>Vertebrata</taxon>
        <taxon>Euteleostomi</taxon>
        <taxon>Mammalia</taxon>
        <taxon>Metatheria</taxon>
        <taxon>Diprotodontia</taxon>
        <taxon>Phascolarctidae</taxon>
        <taxon>Phascolarctos</taxon>
    </lineage>
</organism>
<feature type="compositionally biased region" description="Basic and acidic residues" evidence="20">
    <location>
        <begin position="1929"/>
        <end position="1940"/>
    </location>
</feature>
<keyword evidence="6 19" id="KW-0863">Zinc-finger</keyword>
<dbReference type="GO" id="GO:0005524">
    <property type="term" value="F:ATP binding"/>
    <property type="evidence" value="ECO:0007669"/>
    <property type="project" value="UniProtKB-KW"/>
</dbReference>
<dbReference type="Proteomes" id="UP000515140">
    <property type="component" value="Unplaced"/>
</dbReference>
<accession>A0A6P5LG05</accession>
<comment type="subcellular location">
    <subcellularLocation>
        <location evidence="1">Nucleus</location>
    </subcellularLocation>
</comment>
<feature type="domain" description="GRF-type" evidence="21">
    <location>
        <begin position="1193"/>
        <end position="1235"/>
    </location>
</feature>
<evidence type="ECO:0000256" key="1">
    <source>
        <dbReference type="ARBA" id="ARBA00004123"/>
    </source>
</evidence>
<evidence type="ECO:0000256" key="15">
    <source>
        <dbReference type="ARBA" id="ARBA00048954"/>
    </source>
</evidence>
<evidence type="ECO:0000256" key="16">
    <source>
        <dbReference type="ARBA" id="ARBA00066212"/>
    </source>
</evidence>
<feature type="compositionally biased region" description="Polar residues" evidence="20">
    <location>
        <begin position="333"/>
        <end position="342"/>
    </location>
</feature>
<dbReference type="SUPFAM" id="SSF52540">
    <property type="entry name" value="P-loop containing nucleoside triphosphate hydrolases"/>
    <property type="match status" value="1"/>
</dbReference>
<feature type="compositionally biased region" description="Low complexity" evidence="20">
    <location>
        <begin position="1941"/>
        <end position="1950"/>
    </location>
</feature>
<evidence type="ECO:0000256" key="2">
    <source>
        <dbReference type="ARBA" id="ARBA00022553"/>
    </source>
</evidence>
<dbReference type="InterPro" id="IPR027417">
    <property type="entry name" value="P-loop_NTPase"/>
</dbReference>
<dbReference type="RefSeq" id="XP_020857016.1">
    <property type="nucleotide sequence ID" value="XM_021001357.1"/>
</dbReference>
<evidence type="ECO:0000256" key="8">
    <source>
        <dbReference type="ARBA" id="ARBA00022806"/>
    </source>
</evidence>
<dbReference type="PANTHER" id="PTHR28535">
    <property type="entry name" value="ZINC FINGER GRF-TYPE CONTAINING 1"/>
    <property type="match status" value="1"/>
</dbReference>
<name>A0A6P5LG05_PHACI</name>
<keyword evidence="22" id="KW-1185">Reference proteome</keyword>